<dbReference type="EMBL" id="KQ964265">
    <property type="protein sequence ID" value="KXJ86831.1"/>
    <property type="molecule type" value="Genomic_DNA"/>
</dbReference>
<keyword evidence="2" id="KW-1185">Reference proteome</keyword>
<dbReference type="AlphaFoldDB" id="A0A136IPI3"/>
<protein>
    <recommendedName>
        <fullName evidence="3">ER-bound oxygenase mpaB/mpaB'/Rubber oxygenase catalytic domain-containing protein</fullName>
    </recommendedName>
</protein>
<dbReference type="InParanoid" id="A0A136IPI3"/>
<sequence length="443" mass="50291">MNITSQTIGEAAAASARPFIGLAAKLAASLPTPLQDAVAGASWKQIVIPAVLAYMGLVRALRYRKEHALRQEMGYFDRASLAAMTADEAQKIIHTMGFWEFPFLHYTSLQFGLFKTYGIETIAKLLLGTRNLTDPIKSRKRYEDTAVLISEFMMNPPSSPRAMAGIARMNFLHSRYIKDGQISNTDLLYTLSVFVLEPPRFARLYDWRAMNEMEICAYGVLWKAIGDDMGIEYKGHLRRAGGGWKDGLEFYEDIEEWAAAYEVERMKPSKVAAAPARALIPMLLYWLPWFMHPFATECVCVLMSSRVREAFLLPEPGITAGMVVYTSLWLRRFFLRHFALPRFSEFKRLEQADPKTGRMFLTEAHGNYPFYLKPTLWNRWGPKAWLVKAYGGFVPGDDPKQYFSQGYKFEELGPVNQIGKGVEEMNADVKRMAEGGRSGCPFI</sequence>
<evidence type="ECO:0000313" key="1">
    <source>
        <dbReference type="EMBL" id="KXJ86831.1"/>
    </source>
</evidence>
<reference evidence="2" key="1">
    <citation type="submission" date="2016-02" db="EMBL/GenBank/DDBJ databases">
        <title>Draft genome sequence of Microdochium bolleyi, a fungal endophyte of beachgrass.</title>
        <authorList>
            <consortium name="DOE Joint Genome Institute"/>
            <person name="David A.S."/>
            <person name="May G."/>
            <person name="Haridas S."/>
            <person name="Lim J."/>
            <person name="Wang M."/>
            <person name="Labutti K."/>
            <person name="Lipzen A."/>
            <person name="Barry K."/>
            <person name="Grigoriev I.V."/>
        </authorList>
    </citation>
    <scope>NUCLEOTIDE SEQUENCE [LARGE SCALE GENOMIC DNA]</scope>
    <source>
        <strain evidence="2">J235TASD1</strain>
    </source>
</reference>
<dbReference type="Proteomes" id="UP000070501">
    <property type="component" value="Unassembled WGS sequence"/>
</dbReference>
<dbReference type="STRING" id="196109.A0A136IPI3"/>
<dbReference type="OrthoDB" id="545169at2759"/>
<dbReference type="GO" id="GO:0016491">
    <property type="term" value="F:oxidoreductase activity"/>
    <property type="evidence" value="ECO:0007669"/>
    <property type="project" value="InterPro"/>
</dbReference>
<dbReference type="InterPro" id="IPR046366">
    <property type="entry name" value="MPAB"/>
</dbReference>
<dbReference type="PANTHER" id="PTHR36124">
    <property type="match status" value="1"/>
</dbReference>
<proteinExistence type="predicted"/>
<organism evidence="1 2">
    <name type="scientific">Microdochium bolleyi</name>
    <dbReference type="NCBI Taxonomy" id="196109"/>
    <lineage>
        <taxon>Eukaryota</taxon>
        <taxon>Fungi</taxon>
        <taxon>Dikarya</taxon>
        <taxon>Ascomycota</taxon>
        <taxon>Pezizomycotina</taxon>
        <taxon>Sordariomycetes</taxon>
        <taxon>Xylariomycetidae</taxon>
        <taxon>Xylariales</taxon>
        <taxon>Microdochiaceae</taxon>
        <taxon>Microdochium</taxon>
    </lineage>
</organism>
<accession>A0A136IPI3</accession>
<evidence type="ECO:0000313" key="2">
    <source>
        <dbReference type="Proteomes" id="UP000070501"/>
    </source>
</evidence>
<gene>
    <name evidence="1" type="ORF">Micbo1qcDRAFT_190374</name>
</gene>
<name>A0A136IPI3_9PEZI</name>
<dbReference type="PANTHER" id="PTHR36124:SF1">
    <property type="entry name" value="ER-BOUND OXYGENASE MPAB_MPAB'_RUBBER OXYGENASE CATALYTIC DOMAIN-CONTAINING PROTEIN"/>
    <property type="match status" value="1"/>
</dbReference>
<evidence type="ECO:0008006" key="3">
    <source>
        <dbReference type="Google" id="ProtNLM"/>
    </source>
</evidence>